<reference evidence="4 5" key="2">
    <citation type="journal article" date="2010" name="Stand. Genomic Sci.">
        <title>Complete genome sequence of Xylanimonas cellulosilytica type strain (XIL07).</title>
        <authorList>
            <person name="Foster B."/>
            <person name="Pukall R."/>
            <person name="Abt B."/>
            <person name="Nolan M."/>
            <person name="Glavina Del Rio T."/>
            <person name="Chen F."/>
            <person name="Lucas S."/>
            <person name="Tice H."/>
            <person name="Pitluck S."/>
            <person name="Cheng J.-F."/>
            <person name="Chertkov O."/>
            <person name="Brettin T."/>
            <person name="Han C."/>
            <person name="Detter J.C."/>
            <person name="Bruce D."/>
            <person name="Goodwin L."/>
            <person name="Ivanova N."/>
            <person name="Mavromatis K."/>
            <person name="Pati A."/>
            <person name="Mikhailova N."/>
            <person name="Chen A."/>
            <person name="Palaniappan K."/>
            <person name="Land M."/>
            <person name="Hauser L."/>
            <person name="Chang Y.-J."/>
            <person name="Jeffries C.D."/>
            <person name="Chain P."/>
            <person name="Rohde M."/>
            <person name="Goeker M."/>
            <person name="Bristow J."/>
            <person name="Eisen J.A."/>
            <person name="Markowitz V."/>
            <person name="Hugenholtz P."/>
            <person name="Kyrpides N.C."/>
            <person name="Klenk H.-P."/>
            <person name="Lapidus A."/>
        </authorList>
    </citation>
    <scope>NUCLEOTIDE SEQUENCE [LARGE SCALE GENOMIC DNA]</scope>
    <source>
        <strain evidence="5">DSM 15894 / CECT 5975 / LMG 20990 / XIL07</strain>
    </source>
</reference>
<organism evidence="4 5">
    <name type="scientific">Xylanimonas cellulosilytica (strain DSM 15894 / JCM 12276 / CECT 5975 / KCTC 9989 / LMG 20990 / NBRC 107835 / XIL07)</name>
    <dbReference type="NCBI Taxonomy" id="446471"/>
    <lineage>
        <taxon>Bacteria</taxon>
        <taxon>Bacillati</taxon>
        <taxon>Actinomycetota</taxon>
        <taxon>Actinomycetes</taxon>
        <taxon>Micrococcales</taxon>
        <taxon>Promicromonosporaceae</taxon>
        <taxon>Xylanimonas</taxon>
    </lineage>
</organism>
<dbReference type="InterPro" id="IPR001647">
    <property type="entry name" value="HTH_TetR"/>
</dbReference>
<dbReference type="HOGENOM" id="CLU_118906_0_0_11"/>
<dbReference type="KEGG" id="xce:Xcel_2371"/>
<dbReference type="AlphaFoldDB" id="D1BVR8"/>
<name>D1BVR8_XYLCX</name>
<dbReference type="PROSITE" id="PS50977">
    <property type="entry name" value="HTH_TETR_2"/>
    <property type="match status" value="1"/>
</dbReference>
<feature type="domain" description="HTH tetR-type" evidence="3">
    <location>
        <begin position="8"/>
        <end position="68"/>
    </location>
</feature>
<protein>
    <submittedName>
        <fullName evidence="4">Transcriptional regulator, TetR family</fullName>
    </submittedName>
</protein>
<evidence type="ECO:0000313" key="4">
    <source>
        <dbReference type="EMBL" id="ACZ31387.1"/>
    </source>
</evidence>
<dbReference type="GO" id="GO:0003677">
    <property type="term" value="F:DNA binding"/>
    <property type="evidence" value="ECO:0007669"/>
    <property type="project" value="UniProtKB-UniRule"/>
</dbReference>
<dbReference type="STRING" id="446471.Xcel_2371"/>
<dbReference type="Pfam" id="PF00440">
    <property type="entry name" value="TetR_N"/>
    <property type="match status" value="1"/>
</dbReference>
<keyword evidence="1 2" id="KW-0238">DNA-binding</keyword>
<evidence type="ECO:0000259" key="3">
    <source>
        <dbReference type="PROSITE" id="PS50977"/>
    </source>
</evidence>
<dbReference type="EMBL" id="CP001821">
    <property type="protein sequence ID" value="ACZ31387.1"/>
    <property type="molecule type" value="Genomic_DNA"/>
</dbReference>
<dbReference type="Gene3D" id="1.10.357.10">
    <property type="entry name" value="Tetracycline Repressor, domain 2"/>
    <property type="match status" value="1"/>
</dbReference>
<dbReference type="eggNOG" id="COG1309">
    <property type="taxonomic scope" value="Bacteria"/>
</dbReference>
<reference evidence="5" key="1">
    <citation type="submission" date="2009-11" db="EMBL/GenBank/DDBJ databases">
        <title>The complete chromosome of Xylanimonas cellulosilytica DSM 15894.</title>
        <authorList>
            <consortium name="US DOE Joint Genome Institute (JGI-PGF)"/>
            <person name="Lucas S."/>
            <person name="Copeland A."/>
            <person name="Lapidus A."/>
            <person name="Glavina del Rio T."/>
            <person name="Dalin E."/>
            <person name="Tice H."/>
            <person name="Bruce D."/>
            <person name="Goodwin L."/>
            <person name="Pitluck S."/>
            <person name="Kyrpides N."/>
            <person name="Mavromatis K."/>
            <person name="Ivanova N."/>
            <person name="Mikhailova N."/>
            <person name="Foster B."/>
            <person name="Clum A."/>
            <person name="Brettin T."/>
            <person name="Detter J.C."/>
            <person name="Han C."/>
            <person name="Larimer F."/>
            <person name="Land M."/>
            <person name="Hauser L."/>
            <person name="Markowitz V."/>
            <person name="Cheng J.F."/>
            <person name="Hugenholtz P."/>
            <person name="Woyke T."/>
            <person name="Wu D."/>
            <person name="Gehrich-Schroeter G."/>
            <person name="Schneider S."/>
            <person name="Pukall S.R."/>
            <person name="Klenk H.P."/>
            <person name="Eisen J.A."/>
        </authorList>
    </citation>
    <scope>NUCLEOTIDE SEQUENCE [LARGE SCALE GENOMIC DNA]</scope>
    <source>
        <strain evidence="5">DSM 15894 / CECT 5975 / LMG 20990 / XIL07</strain>
    </source>
</reference>
<proteinExistence type="predicted"/>
<accession>D1BVR8</accession>
<sequence length="202" mass="21933">MGRPSIAAERTTQILDAVGRCVARYGLEGVTLDHVASESGLSRSHVRHYVGNKAELLSRFRDHLLRRYQAPDLARAAELGMRPTEYVLHMLFEHEPDLDWDASHDAVVAAARSDDALRAELHAVYTGLEAFVAQALAADQPDWSDERVAATAAQVVALEYGHATMTALGLASARTTAAHRLARSLLGLPPTADVPTTETEDQ</sequence>
<evidence type="ECO:0000256" key="2">
    <source>
        <dbReference type="PROSITE-ProRule" id="PRU00335"/>
    </source>
</evidence>
<dbReference type="InterPro" id="IPR009057">
    <property type="entry name" value="Homeodomain-like_sf"/>
</dbReference>
<dbReference type="SUPFAM" id="SSF46689">
    <property type="entry name" value="Homeodomain-like"/>
    <property type="match status" value="1"/>
</dbReference>
<evidence type="ECO:0000256" key="1">
    <source>
        <dbReference type="ARBA" id="ARBA00023125"/>
    </source>
</evidence>
<feature type="DNA-binding region" description="H-T-H motif" evidence="2">
    <location>
        <begin position="31"/>
        <end position="50"/>
    </location>
</feature>
<keyword evidence="5" id="KW-1185">Reference proteome</keyword>
<gene>
    <name evidence="4" type="ordered locus">Xcel_2371</name>
</gene>
<dbReference type="Proteomes" id="UP000002255">
    <property type="component" value="Chromosome"/>
</dbReference>
<dbReference type="RefSeq" id="WP_012879129.1">
    <property type="nucleotide sequence ID" value="NC_013530.1"/>
</dbReference>
<evidence type="ECO:0000313" key="5">
    <source>
        <dbReference type="Proteomes" id="UP000002255"/>
    </source>
</evidence>